<dbReference type="STRING" id="1182545.A0A072PU48"/>
<proteinExistence type="predicted"/>
<keyword evidence="2" id="KW-0238">DNA-binding</keyword>
<dbReference type="GO" id="GO:0008270">
    <property type="term" value="F:zinc ion binding"/>
    <property type="evidence" value="ECO:0007669"/>
    <property type="project" value="InterPro"/>
</dbReference>
<dbReference type="VEuPathDB" id="FungiDB:A1O9_01607"/>
<dbReference type="GO" id="GO:0005634">
    <property type="term" value="C:nucleus"/>
    <property type="evidence" value="ECO:0007669"/>
    <property type="project" value="TreeGrafter"/>
</dbReference>
<evidence type="ECO:0000256" key="1">
    <source>
        <dbReference type="ARBA" id="ARBA00023015"/>
    </source>
</evidence>
<dbReference type="Proteomes" id="UP000027920">
    <property type="component" value="Unassembled WGS sequence"/>
</dbReference>
<dbReference type="GO" id="GO:0000981">
    <property type="term" value="F:DNA-binding transcription factor activity, RNA polymerase II-specific"/>
    <property type="evidence" value="ECO:0007669"/>
    <property type="project" value="TreeGrafter"/>
</dbReference>
<dbReference type="PANTHER" id="PTHR47424:SF3">
    <property type="entry name" value="REGULATORY PROTEIN GAL4"/>
    <property type="match status" value="1"/>
</dbReference>
<sequence>MASSDYLAIAKDMVPEVCDEADLDSVRALILLALTLQGHCFSNNAYLHAGLAARVAFSLGLHVDKYSLSHGIVDKEHARAIWWTLYNFDQEIALRTGKPCSISEGLINTPPEFPSEHILNLGPNMPFSYLQSSSSLTSLTKRTTGILYPTSMSGRVILSQVSDLLLSLETWLAELPSHLLLTDHVATPYRRCISLLHVRYWSVVVLATRSFLLCSVLRREELKDHDKMTKFHDLSHICIEAAEKSFHILQNMHRDGTLSSRLPLDFNYMLELIQIFLTADAFSHLERHIDSVRNLLQILQSMDAVGWCEKALPEVEAQLHNNGLLEPSWDYNTNIQDFGFLIGQGEPSFENYELYDCTSVN</sequence>
<comment type="caution">
    <text evidence="6">The sequence shown here is derived from an EMBL/GenBank/DDBJ whole genome shotgun (WGS) entry which is preliminary data.</text>
</comment>
<evidence type="ECO:0000313" key="6">
    <source>
        <dbReference type="EMBL" id="KEF63629.1"/>
    </source>
</evidence>
<accession>A0A072PU48</accession>
<dbReference type="SMART" id="SM00906">
    <property type="entry name" value="Fungal_trans"/>
    <property type="match status" value="1"/>
</dbReference>
<evidence type="ECO:0000256" key="2">
    <source>
        <dbReference type="ARBA" id="ARBA00023125"/>
    </source>
</evidence>
<evidence type="ECO:0000256" key="4">
    <source>
        <dbReference type="ARBA" id="ARBA00023242"/>
    </source>
</evidence>
<dbReference type="Pfam" id="PF04082">
    <property type="entry name" value="Fungal_trans"/>
    <property type="match status" value="1"/>
</dbReference>
<keyword evidence="4" id="KW-0539">Nucleus</keyword>
<dbReference type="OrthoDB" id="3266505at2759"/>
<reference evidence="6 7" key="1">
    <citation type="submission" date="2013-03" db="EMBL/GenBank/DDBJ databases">
        <title>The Genome Sequence of Exophiala aquamarina CBS 119918.</title>
        <authorList>
            <consortium name="The Broad Institute Genomics Platform"/>
            <person name="Cuomo C."/>
            <person name="de Hoog S."/>
            <person name="Gorbushina A."/>
            <person name="Walker B."/>
            <person name="Young S.K."/>
            <person name="Zeng Q."/>
            <person name="Gargeya S."/>
            <person name="Fitzgerald M."/>
            <person name="Haas B."/>
            <person name="Abouelleil A."/>
            <person name="Allen A.W."/>
            <person name="Alvarado L."/>
            <person name="Arachchi H.M."/>
            <person name="Berlin A.M."/>
            <person name="Chapman S.B."/>
            <person name="Gainer-Dewar J."/>
            <person name="Goldberg J."/>
            <person name="Griggs A."/>
            <person name="Gujja S."/>
            <person name="Hansen M."/>
            <person name="Howarth C."/>
            <person name="Imamovic A."/>
            <person name="Ireland A."/>
            <person name="Larimer J."/>
            <person name="McCowan C."/>
            <person name="Murphy C."/>
            <person name="Pearson M."/>
            <person name="Poon T.W."/>
            <person name="Priest M."/>
            <person name="Roberts A."/>
            <person name="Saif S."/>
            <person name="Shea T."/>
            <person name="Sisk P."/>
            <person name="Sykes S."/>
            <person name="Wortman J."/>
            <person name="Nusbaum C."/>
            <person name="Birren B."/>
        </authorList>
    </citation>
    <scope>NUCLEOTIDE SEQUENCE [LARGE SCALE GENOMIC DNA]</scope>
    <source>
        <strain evidence="6 7">CBS 119918</strain>
    </source>
</reference>
<feature type="domain" description="Xylanolytic transcriptional activator regulatory" evidence="5">
    <location>
        <begin position="45"/>
        <end position="117"/>
    </location>
</feature>
<dbReference type="RefSeq" id="XP_013266219.1">
    <property type="nucleotide sequence ID" value="XM_013410765.1"/>
</dbReference>
<dbReference type="HOGENOM" id="CLU_767335_0_0_1"/>
<protein>
    <recommendedName>
        <fullName evidence="5">Xylanolytic transcriptional activator regulatory domain-containing protein</fullName>
    </recommendedName>
</protein>
<name>A0A072PU48_9EURO</name>
<dbReference type="AlphaFoldDB" id="A0A072PU48"/>
<keyword evidence="1" id="KW-0805">Transcription regulation</keyword>
<evidence type="ECO:0000256" key="3">
    <source>
        <dbReference type="ARBA" id="ARBA00023163"/>
    </source>
</evidence>
<keyword evidence="3" id="KW-0804">Transcription</keyword>
<organism evidence="6 7">
    <name type="scientific">Exophiala aquamarina CBS 119918</name>
    <dbReference type="NCBI Taxonomy" id="1182545"/>
    <lineage>
        <taxon>Eukaryota</taxon>
        <taxon>Fungi</taxon>
        <taxon>Dikarya</taxon>
        <taxon>Ascomycota</taxon>
        <taxon>Pezizomycotina</taxon>
        <taxon>Eurotiomycetes</taxon>
        <taxon>Chaetothyriomycetidae</taxon>
        <taxon>Chaetothyriales</taxon>
        <taxon>Herpotrichiellaceae</taxon>
        <taxon>Exophiala</taxon>
    </lineage>
</organism>
<evidence type="ECO:0000313" key="7">
    <source>
        <dbReference type="Proteomes" id="UP000027920"/>
    </source>
</evidence>
<evidence type="ECO:0000259" key="5">
    <source>
        <dbReference type="SMART" id="SM00906"/>
    </source>
</evidence>
<dbReference type="InterPro" id="IPR051127">
    <property type="entry name" value="Fungal_SecMet_Regulators"/>
</dbReference>
<dbReference type="EMBL" id="AMGV01000001">
    <property type="protein sequence ID" value="KEF63629.1"/>
    <property type="molecule type" value="Genomic_DNA"/>
</dbReference>
<dbReference type="CDD" id="cd12148">
    <property type="entry name" value="fungal_TF_MHR"/>
    <property type="match status" value="1"/>
</dbReference>
<dbReference type="InterPro" id="IPR007219">
    <property type="entry name" value="XnlR_reg_dom"/>
</dbReference>
<dbReference type="GeneID" id="25276553"/>
<keyword evidence="7" id="KW-1185">Reference proteome</keyword>
<dbReference type="PANTHER" id="PTHR47424">
    <property type="entry name" value="REGULATORY PROTEIN GAL4"/>
    <property type="match status" value="1"/>
</dbReference>
<dbReference type="GO" id="GO:0006351">
    <property type="term" value="P:DNA-templated transcription"/>
    <property type="evidence" value="ECO:0007669"/>
    <property type="project" value="InterPro"/>
</dbReference>
<dbReference type="GO" id="GO:0000435">
    <property type="term" value="P:positive regulation of transcription from RNA polymerase II promoter by galactose"/>
    <property type="evidence" value="ECO:0007669"/>
    <property type="project" value="TreeGrafter"/>
</dbReference>
<gene>
    <name evidence="6" type="ORF">A1O9_01607</name>
</gene>
<dbReference type="GO" id="GO:0000978">
    <property type="term" value="F:RNA polymerase II cis-regulatory region sequence-specific DNA binding"/>
    <property type="evidence" value="ECO:0007669"/>
    <property type="project" value="TreeGrafter"/>
</dbReference>